<accession>A0A916SU80</accession>
<dbReference type="Proteomes" id="UP000636793">
    <property type="component" value="Unassembled WGS sequence"/>
</dbReference>
<sequence>MSEAVRASNVSVRRDGRADSGRRDPDLIHCVKGTRHMTSQQKVSRRTIAKGAAWSVPVVAVAAAAPAASASTGTDIGAVALNGVCGLLGTVNQGFTLAASATAPVPAGSVVTITGSGLASVTAINLSNQIANVTIGTNSATIVLSQDLPAGQTLSMTTLLSISVSFDLNGSLTLPTGYSATGGKLTGSVNVGLPIVGCSAN</sequence>
<gene>
    <name evidence="2" type="ORF">GCM10011492_05090</name>
</gene>
<proteinExistence type="predicted"/>
<evidence type="ECO:0000256" key="1">
    <source>
        <dbReference type="SAM" id="MobiDB-lite"/>
    </source>
</evidence>
<protein>
    <submittedName>
        <fullName evidence="2">Uncharacterized protein</fullName>
    </submittedName>
</protein>
<reference evidence="2" key="2">
    <citation type="submission" date="2020-09" db="EMBL/GenBank/DDBJ databases">
        <authorList>
            <person name="Sun Q."/>
            <person name="Zhou Y."/>
        </authorList>
    </citation>
    <scope>NUCLEOTIDE SEQUENCE</scope>
    <source>
        <strain evidence="2">CGMCC 1.15085</strain>
    </source>
</reference>
<keyword evidence="3" id="KW-1185">Reference proteome</keyword>
<name>A0A916SU80_9MICO</name>
<reference evidence="2" key="1">
    <citation type="journal article" date="2014" name="Int. J. Syst. Evol. Microbiol.">
        <title>Complete genome sequence of Corynebacterium casei LMG S-19264T (=DSM 44701T), isolated from a smear-ripened cheese.</title>
        <authorList>
            <consortium name="US DOE Joint Genome Institute (JGI-PGF)"/>
            <person name="Walter F."/>
            <person name="Albersmeier A."/>
            <person name="Kalinowski J."/>
            <person name="Ruckert C."/>
        </authorList>
    </citation>
    <scope>NUCLEOTIDE SEQUENCE</scope>
    <source>
        <strain evidence="2">CGMCC 1.15085</strain>
    </source>
</reference>
<evidence type="ECO:0000313" key="3">
    <source>
        <dbReference type="Proteomes" id="UP000636793"/>
    </source>
</evidence>
<feature type="region of interest" description="Disordered" evidence="1">
    <location>
        <begin position="1"/>
        <end position="27"/>
    </location>
</feature>
<evidence type="ECO:0000313" key="2">
    <source>
        <dbReference type="EMBL" id="GGB18237.1"/>
    </source>
</evidence>
<dbReference type="AlphaFoldDB" id="A0A916SU80"/>
<organism evidence="2 3">
    <name type="scientific">Flexivirga endophytica</name>
    <dbReference type="NCBI Taxonomy" id="1849103"/>
    <lineage>
        <taxon>Bacteria</taxon>
        <taxon>Bacillati</taxon>
        <taxon>Actinomycetota</taxon>
        <taxon>Actinomycetes</taxon>
        <taxon>Micrococcales</taxon>
        <taxon>Dermacoccaceae</taxon>
        <taxon>Flexivirga</taxon>
    </lineage>
</organism>
<feature type="compositionally biased region" description="Basic and acidic residues" evidence="1">
    <location>
        <begin position="12"/>
        <end position="27"/>
    </location>
</feature>
<dbReference type="EMBL" id="BMHI01000001">
    <property type="protein sequence ID" value="GGB18237.1"/>
    <property type="molecule type" value="Genomic_DNA"/>
</dbReference>
<comment type="caution">
    <text evidence="2">The sequence shown here is derived from an EMBL/GenBank/DDBJ whole genome shotgun (WGS) entry which is preliminary data.</text>
</comment>